<evidence type="ECO:0000256" key="1">
    <source>
        <dbReference type="ARBA" id="ARBA00023015"/>
    </source>
</evidence>
<feature type="compositionally biased region" description="Polar residues" evidence="5">
    <location>
        <begin position="7"/>
        <end position="16"/>
    </location>
</feature>
<name>D0LUQ1_HALO1</name>
<dbReference type="OrthoDB" id="9796019at2"/>
<dbReference type="GO" id="GO:0003700">
    <property type="term" value="F:DNA-binding transcription factor activity"/>
    <property type="evidence" value="ECO:0007669"/>
    <property type="project" value="TreeGrafter"/>
</dbReference>
<reference evidence="7 8" key="1">
    <citation type="journal article" date="2010" name="Stand. Genomic Sci.">
        <title>Complete genome sequence of Haliangium ochraceum type strain (SMP-2).</title>
        <authorList>
            <consortium name="US DOE Joint Genome Institute (JGI-PGF)"/>
            <person name="Ivanova N."/>
            <person name="Daum C."/>
            <person name="Lang E."/>
            <person name="Abt B."/>
            <person name="Kopitz M."/>
            <person name="Saunders E."/>
            <person name="Lapidus A."/>
            <person name="Lucas S."/>
            <person name="Glavina Del Rio T."/>
            <person name="Nolan M."/>
            <person name="Tice H."/>
            <person name="Copeland A."/>
            <person name="Cheng J.F."/>
            <person name="Chen F."/>
            <person name="Bruce D."/>
            <person name="Goodwin L."/>
            <person name="Pitluck S."/>
            <person name="Mavromatis K."/>
            <person name="Pati A."/>
            <person name="Mikhailova N."/>
            <person name="Chen A."/>
            <person name="Palaniappan K."/>
            <person name="Land M."/>
            <person name="Hauser L."/>
            <person name="Chang Y.J."/>
            <person name="Jeffries C.D."/>
            <person name="Detter J.C."/>
            <person name="Brettin T."/>
            <person name="Rohde M."/>
            <person name="Goker M."/>
            <person name="Bristow J."/>
            <person name="Markowitz V."/>
            <person name="Eisen J.A."/>
            <person name="Hugenholtz P."/>
            <person name="Kyrpides N.C."/>
            <person name="Klenk H.P."/>
        </authorList>
    </citation>
    <scope>NUCLEOTIDE SEQUENCE [LARGE SCALE GENOMIC DNA]</scope>
    <source>
        <strain evidence="8">DSM 14365 / CIP 107738 / JCM 11303 / AJ 13395 / SMP-2</strain>
    </source>
</reference>
<dbReference type="PRINTS" id="PR00455">
    <property type="entry name" value="HTHTETR"/>
</dbReference>
<feature type="DNA-binding region" description="H-T-H motif" evidence="4">
    <location>
        <begin position="49"/>
        <end position="68"/>
    </location>
</feature>
<evidence type="ECO:0000256" key="4">
    <source>
        <dbReference type="PROSITE-ProRule" id="PRU00335"/>
    </source>
</evidence>
<dbReference type="EMBL" id="CP001804">
    <property type="protein sequence ID" value="ACY13941.1"/>
    <property type="molecule type" value="Genomic_DNA"/>
</dbReference>
<dbReference type="HOGENOM" id="CLU_069356_25_2_7"/>
<gene>
    <name evidence="7" type="ordered locus">Hoch_1387</name>
</gene>
<dbReference type="PROSITE" id="PS50977">
    <property type="entry name" value="HTH_TETR_2"/>
    <property type="match status" value="1"/>
</dbReference>
<dbReference type="PANTHER" id="PTHR30055">
    <property type="entry name" value="HTH-TYPE TRANSCRIPTIONAL REGULATOR RUTR"/>
    <property type="match status" value="1"/>
</dbReference>
<evidence type="ECO:0000313" key="8">
    <source>
        <dbReference type="Proteomes" id="UP000001880"/>
    </source>
</evidence>
<dbReference type="AlphaFoldDB" id="D0LUQ1"/>
<dbReference type="KEGG" id="hoh:Hoch_1387"/>
<organism evidence="7 8">
    <name type="scientific">Haliangium ochraceum (strain DSM 14365 / JCM 11303 / SMP-2)</name>
    <dbReference type="NCBI Taxonomy" id="502025"/>
    <lineage>
        <taxon>Bacteria</taxon>
        <taxon>Pseudomonadati</taxon>
        <taxon>Myxococcota</taxon>
        <taxon>Polyangia</taxon>
        <taxon>Haliangiales</taxon>
        <taxon>Kofleriaceae</taxon>
        <taxon>Haliangium</taxon>
    </lineage>
</organism>
<feature type="domain" description="HTH tetR-type" evidence="6">
    <location>
        <begin position="26"/>
        <end position="86"/>
    </location>
</feature>
<proteinExistence type="predicted"/>
<evidence type="ECO:0000256" key="5">
    <source>
        <dbReference type="SAM" id="MobiDB-lite"/>
    </source>
</evidence>
<evidence type="ECO:0000256" key="2">
    <source>
        <dbReference type="ARBA" id="ARBA00023125"/>
    </source>
</evidence>
<evidence type="ECO:0000256" key="3">
    <source>
        <dbReference type="ARBA" id="ARBA00023163"/>
    </source>
</evidence>
<dbReference type="Pfam" id="PF16859">
    <property type="entry name" value="TetR_C_11"/>
    <property type="match status" value="1"/>
</dbReference>
<accession>D0LUQ1</accession>
<dbReference type="eggNOG" id="COG1309">
    <property type="taxonomic scope" value="Bacteria"/>
</dbReference>
<dbReference type="Proteomes" id="UP000001880">
    <property type="component" value="Chromosome"/>
</dbReference>
<dbReference type="STRING" id="502025.Hoch_1387"/>
<dbReference type="GO" id="GO:0000976">
    <property type="term" value="F:transcription cis-regulatory region binding"/>
    <property type="evidence" value="ECO:0007669"/>
    <property type="project" value="TreeGrafter"/>
</dbReference>
<dbReference type="SUPFAM" id="SSF46689">
    <property type="entry name" value="Homeodomain-like"/>
    <property type="match status" value="1"/>
</dbReference>
<dbReference type="Pfam" id="PF00440">
    <property type="entry name" value="TetR_N"/>
    <property type="match status" value="1"/>
</dbReference>
<feature type="region of interest" description="Disordered" evidence="5">
    <location>
        <begin position="1"/>
        <end position="23"/>
    </location>
</feature>
<protein>
    <submittedName>
        <fullName evidence="7">Transcriptional regulator, TetR family</fullName>
    </submittedName>
</protein>
<dbReference type="SUPFAM" id="SSF48498">
    <property type="entry name" value="Tetracyclin repressor-like, C-terminal domain"/>
    <property type="match status" value="1"/>
</dbReference>
<dbReference type="InterPro" id="IPR036271">
    <property type="entry name" value="Tet_transcr_reg_TetR-rel_C_sf"/>
</dbReference>
<sequence>MLGSETVADSAQTPRRTQGVLGGRSEQVVRRVLDAALVELASSGYAGFRMEAVASRAGVNKTTIYRRWPSRAELIAALVSRMRTPLRASPLPDTGQLESDLVDAFTRRFRVARKREGRAWARLVEERHNPEVEAIIGNAVDGRRDEWRLMVTRAIERGELPTGTDAQMLLDFVRAIVDSRGSSRRLDAAWLRAAVRTIIAGARAGSLRGETRE</sequence>
<evidence type="ECO:0000313" key="7">
    <source>
        <dbReference type="EMBL" id="ACY13941.1"/>
    </source>
</evidence>
<dbReference type="InterPro" id="IPR011075">
    <property type="entry name" value="TetR_C"/>
</dbReference>
<keyword evidence="8" id="KW-1185">Reference proteome</keyword>
<dbReference type="InterPro" id="IPR001647">
    <property type="entry name" value="HTH_TetR"/>
</dbReference>
<evidence type="ECO:0000259" key="6">
    <source>
        <dbReference type="PROSITE" id="PS50977"/>
    </source>
</evidence>
<dbReference type="PANTHER" id="PTHR30055:SF148">
    <property type="entry name" value="TETR-FAMILY TRANSCRIPTIONAL REGULATOR"/>
    <property type="match status" value="1"/>
</dbReference>
<dbReference type="Gene3D" id="1.10.10.60">
    <property type="entry name" value="Homeodomain-like"/>
    <property type="match status" value="1"/>
</dbReference>
<keyword evidence="3" id="KW-0804">Transcription</keyword>
<keyword evidence="2 4" id="KW-0238">DNA-binding</keyword>
<dbReference type="InterPro" id="IPR050109">
    <property type="entry name" value="HTH-type_TetR-like_transc_reg"/>
</dbReference>
<keyword evidence="1" id="KW-0805">Transcription regulation</keyword>
<dbReference type="Gene3D" id="1.10.357.10">
    <property type="entry name" value="Tetracycline Repressor, domain 2"/>
    <property type="match status" value="1"/>
</dbReference>
<dbReference type="InterPro" id="IPR009057">
    <property type="entry name" value="Homeodomain-like_sf"/>
</dbReference>